<dbReference type="Pfam" id="PF02826">
    <property type="entry name" value="2-Hacid_dh_C"/>
    <property type="match status" value="1"/>
</dbReference>
<dbReference type="GO" id="GO:0051287">
    <property type="term" value="F:NAD binding"/>
    <property type="evidence" value="ECO:0007669"/>
    <property type="project" value="InterPro"/>
</dbReference>
<comment type="similarity">
    <text evidence="1 4">Belongs to the D-isomer specific 2-hydroxyacid dehydrogenase family.</text>
</comment>
<dbReference type="SUPFAM" id="SSF51735">
    <property type="entry name" value="NAD(P)-binding Rossmann-fold domains"/>
    <property type="match status" value="1"/>
</dbReference>
<keyword evidence="8" id="KW-1185">Reference proteome</keyword>
<dbReference type="InterPro" id="IPR058205">
    <property type="entry name" value="D-LDH-like"/>
</dbReference>
<dbReference type="PROSITE" id="PS00065">
    <property type="entry name" value="D_2_HYDROXYACID_DH_1"/>
    <property type="match status" value="1"/>
</dbReference>
<dbReference type="InterPro" id="IPR006140">
    <property type="entry name" value="D-isomer_DH_NAD-bd"/>
</dbReference>
<dbReference type="OrthoDB" id="9793626at2"/>
<reference evidence="7 8" key="1">
    <citation type="journal article" date="2013" name="Genome Announc.">
        <title>Draft Genome Sequence of an Alphaproteobacterium, Caenispirillum salinarum AK4(T), Isolated from a Solar Saltern.</title>
        <authorList>
            <person name="Khatri I."/>
            <person name="Singh A."/>
            <person name="Korpole S."/>
            <person name="Pinnaka A.K."/>
            <person name="Subramanian S."/>
        </authorList>
    </citation>
    <scope>NUCLEOTIDE SEQUENCE [LARGE SCALE GENOMIC DNA]</scope>
    <source>
        <strain evidence="7 8">AK4</strain>
    </source>
</reference>
<dbReference type="GO" id="GO:0008720">
    <property type="term" value="F:D-lactate dehydrogenase (NAD+) activity"/>
    <property type="evidence" value="ECO:0007669"/>
    <property type="project" value="TreeGrafter"/>
</dbReference>
<dbReference type="SUPFAM" id="SSF52283">
    <property type="entry name" value="Formate/glycerate dehydrogenase catalytic domain-like"/>
    <property type="match status" value="1"/>
</dbReference>
<dbReference type="InterPro" id="IPR036291">
    <property type="entry name" value="NAD(P)-bd_dom_sf"/>
</dbReference>
<organism evidence="7 8">
    <name type="scientific">Caenispirillum salinarum AK4</name>
    <dbReference type="NCBI Taxonomy" id="1238182"/>
    <lineage>
        <taxon>Bacteria</taxon>
        <taxon>Pseudomonadati</taxon>
        <taxon>Pseudomonadota</taxon>
        <taxon>Alphaproteobacteria</taxon>
        <taxon>Rhodospirillales</taxon>
        <taxon>Novispirillaceae</taxon>
        <taxon>Caenispirillum</taxon>
    </lineage>
</organism>
<feature type="domain" description="D-isomer specific 2-hydroxyacid dehydrogenase NAD-binding" evidence="6">
    <location>
        <begin position="106"/>
        <end position="302"/>
    </location>
</feature>
<dbReference type="PROSITE" id="PS00671">
    <property type="entry name" value="D_2_HYDROXYACID_DH_3"/>
    <property type="match status" value="1"/>
</dbReference>
<sequence length="337" mass="36762">MKIVVYDVETWERESFKPLEADHDVVYREDSLSADTVGENADADIVSGFIYSDFSADTLSKMENLKLVVTRSTGVDHVATDWCDENGVKVAYVPGYGENTVAEHTFALLLAVSHRLIEAADRTRKGDFTNQGLTGFDLCGKTIGIIGTGNIGVHTCRIAKGFGMEVLAFDIQKNEDAARDIGFEYCAMEDLLQRSDVVSLHVPGTPKTKDLIGKEQFDRMKDGVVLINTARGTVVNAEALSEALLSGKVAGAGLDVLPEEPVIREEAETLRSVFTQEHDLSKLLAGHALLRLNNVVITPHNAFNTREAVQRILDTTRENIEGFIAGKPQNLANGKKG</sequence>
<evidence type="ECO:0000256" key="4">
    <source>
        <dbReference type="RuleBase" id="RU003719"/>
    </source>
</evidence>
<dbReference type="RefSeq" id="WP_009538781.1">
    <property type="nucleotide sequence ID" value="NZ_ANHY01000003.1"/>
</dbReference>
<evidence type="ECO:0000256" key="1">
    <source>
        <dbReference type="ARBA" id="ARBA00005854"/>
    </source>
</evidence>
<gene>
    <name evidence="7" type="ORF">C882_2370</name>
</gene>
<evidence type="ECO:0000313" key="8">
    <source>
        <dbReference type="Proteomes" id="UP000009881"/>
    </source>
</evidence>
<keyword evidence="2 4" id="KW-0560">Oxidoreductase</keyword>
<evidence type="ECO:0000313" key="7">
    <source>
        <dbReference type="EMBL" id="EKV32293.1"/>
    </source>
</evidence>
<dbReference type="eggNOG" id="COG1052">
    <property type="taxonomic scope" value="Bacteria"/>
</dbReference>
<dbReference type="InterPro" id="IPR029753">
    <property type="entry name" value="D-isomer_DH_CS"/>
</dbReference>
<dbReference type="FunFam" id="3.40.50.720:FF:000203">
    <property type="entry name" value="D-3-phosphoglycerate dehydrogenase (SerA)"/>
    <property type="match status" value="1"/>
</dbReference>
<proteinExistence type="inferred from homology"/>
<dbReference type="PANTHER" id="PTHR43026">
    <property type="entry name" value="2-HYDROXYACID DEHYDROGENASE HOMOLOG 1-RELATED"/>
    <property type="match status" value="1"/>
</dbReference>
<dbReference type="PATRIC" id="fig|1238182.3.peg.330"/>
<comment type="caution">
    <text evidence="7">The sequence shown here is derived from an EMBL/GenBank/DDBJ whole genome shotgun (WGS) entry which is preliminary data.</text>
</comment>
<dbReference type="Gene3D" id="3.40.50.720">
    <property type="entry name" value="NAD(P)-binding Rossmann-like Domain"/>
    <property type="match status" value="2"/>
</dbReference>
<evidence type="ECO:0000256" key="2">
    <source>
        <dbReference type="ARBA" id="ARBA00023002"/>
    </source>
</evidence>
<dbReference type="PROSITE" id="PS00670">
    <property type="entry name" value="D_2_HYDROXYACID_DH_2"/>
    <property type="match status" value="1"/>
</dbReference>
<dbReference type="PANTHER" id="PTHR43026:SF1">
    <property type="entry name" value="2-HYDROXYACID DEHYDROGENASE HOMOLOG 1-RELATED"/>
    <property type="match status" value="1"/>
</dbReference>
<dbReference type="InterPro" id="IPR029752">
    <property type="entry name" value="D-isomer_DH_CS1"/>
</dbReference>
<protein>
    <submittedName>
        <fullName evidence="7">D-lactate dehydrogenase</fullName>
    </submittedName>
</protein>
<evidence type="ECO:0000256" key="3">
    <source>
        <dbReference type="ARBA" id="ARBA00023027"/>
    </source>
</evidence>
<dbReference type="InterPro" id="IPR006139">
    <property type="entry name" value="D-isomer_2_OHA_DH_cat_dom"/>
</dbReference>
<feature type="domain" description="D-isomer specific 2-hydroxyacid dehydrogenase catalytic" evidence="5">
    <location>
        <begin position="12"/>
        <end position="330"/>
    </location>
</feature>
<evidence type="ECO:0000259" key="6">
    <source>
        <dbReference type="Pfam" id="PF02826"/>
    </source>
</evidence>
<dbReference type="EMBL" id="ANHY01000003">
    <property type="protein sequence ID" value="EKV32293.1"/>
    <property type="molecule type" value="Genomic_DNA"/>
</dbReference>
<dbReference type="STRING" id="1238182.C882_2370"/>
<keyword evidence="3" id="KW-0520">NAD</keyword>
<name>K9HPT8_9PROT</name>
<dbReference type="AlphaFoldDB" id="K9HPT8"/>
<dbReference type="Proteomes" id="UP000009881">
    <property type="component" value="Unassembled WGS sequence"/>
</dbReference>
<evidence type="ECO:0000259" key="5">
    <source>
        <dbReference type="Pfam" id="PF00389"/>
    </source>
</evidence>
<accession>K9HPT8</accession>
<dbReference type="Pfam" id="PF00389">
    <property type="entry name" value="2-Hacid_dh"/>
    <property type="match status" value="1"/>
</dbReference>